<dbReference type="InterPro" id="IPR018957">
    <property type="entry name" value="Znf_C3HC4_RING-type"/>
</dbReference>
<feature type="domain" description="RING-type" evidence="5">
    <location>
        <begin position="9"/>
        <end position="51"/>
    </location>
</feature>
<evidence type="ECO:0000256" key="2">
    <source>
        <dbReference type="ARBA" id="ARBA00022771"/>
    </source>
</evidence>
<evidence type="ECO:0000256" key="1">
    <source>
        <dbReference type="ARBA" id="ARBA00022723"/>
    </source>
</evidence>
<evidence type="ECO:0000259" key="5">
    <source>
        <dbReference type="PROSITE" id="PS50089"/>
    </source>
</evidence>
<keyword evidence="2 4" id="KW-0863">Zinc-finger</keyword>
<dbReference type="AlphaFoldDB" id="A0A8C7Y5W5"/>
<organism evidence="6 7">
    <name type="scientific">Oryzias sinensis</name>
    <name type="common">Chinese medaka</name>
    <dbReference type="NCBI Taxonomy" id="183150"/>
    <lineage>
        <taxon>Eukaryota</taxon>
        <taxon>Metazoa</taxon>
        <taxon>Chordata</taxon>
        <taxon>Craniata</taxon>
        <taxon>Vertebrata</taxon>
        <taxon>Euteleostomi</taxon>
        <taxon>Actinopterygii</taxon>
        <taxon>Neopterygii</taxon>
        <taxon>Teleostei</taxon>
        <taxon>Neoteleostei</taxon>
        <taxon>Acanthomorphata</taxon>
        <taxon>Ovalentaria</taxon>
        <taxon>Atherinomorphae</taxon>
        <taxon>Beloniformes</taxon>
        <taxon>Adrianichthyidae</taxon>
        <taxon>Oryziinae</taxon>
        <taxon>Oryzias</taxon>
    </lineage>
</organism>
<dbReference type="SUPFAM" id="SSF57850">
    <property type="entry name" value="RING/U-box"/>
    <property type="match status" value="1"/>
</dbReference>
<dbReference type="GO" id="GO:0008270">
    <property type="term" value="F:zinc ion binding"/>
    <property type="evidence" value="ECO:0007669"/>
    <property type="project" value="UniProtKB-KW"/>
</dbReference>
<evidence type="ECO:0000256" key="3">
    <source>
        <dbReference type="ARBA" id="ARBA00022833"/>
    </source>
</evidence>
<dbReference type="GeneTree" id="ENSGT01000000220523"/>
<accession>A0A8C7Y5W5</accession>
<sequence>MKKMKLSNCSVCTQELKDSVQLSCGHQLCKQCSSSGLEHSDSSGESHCPECAEKLLKATEEDTGKVI</sequence>
<name>A0A8C7Y5W5_9TELE</name>
<dbReference type="Gene3D" id="3.30.40.10">
    <property type="entry name" value="Zinc/RING finger domain, C3HC4 (zinc finger)"/>
    <property type="match status" value="1"/>
</dbReference>
<keyword evidence="7" id="KW-1185">Reference proteome</keyword>
<dbReference type="Pfam" id="PF00097">
    <property type="entry name" value="zf-C3HC4"/>
    <property type="match status" value="1"/>
</dbReference>
<evidence type="ECO:0000256" key="4">
    <source>
        <dbReference type="PROSITE-ProRule" id="PRU00175"/>
    </source>
</evidence>
<evidence type="ECO:0000313" key="7">
    <source>
        <dbReference type="Proteomes" id="UP000694383"/>
    </source>
</evidence>
<keyword evidence="3" id="KW-0862">Zinc</keyword>
<proteinExistence type="predicted"/>
<reference evidence="6" key="2">
    <citation type="submission" date="2025-09" db="UniProtKB">
        <authorList>
            <consortium name="Ensembl"/>
        </authorList>
    </citation>
    <scope>IDENTIFICATION</scope>
</reference>
<keyword evidence="1" id="KW-0479">Metal-binding</keyword>
<dbReference type="InterPro" id="IPR001841">
    <property type="entry name" value="Znf_RING"/>
</dbReference>
<dbReference type="InterPro" id="IPR013083">
    <property type="entry name" value="Znf_RING/FYVE/PHD"/>
</dbReference>
<dbReference type="PROSITE" id="PS50089">
    <property type="entry name" value="ZF_RING_2"/>
    <property type="match status" value="1"/>
</dbReference>
<protein>
    <recommendedName>
        <fullName evidence="5">RING-type domain-containing protein</fullName>
    </recommendedName>
</protein>
<reference evidence="6" key="1">
    <citation type="submission" date="2025-08" db="UniProtKB">
        <authorList>
            <consortium name="Ensembl"/>
        </authorList>
    </citation>
    <scope>IDENTIFICATION</scope>
</reference>
<dbReference type="Proteomes" id="UP000694383">
    <property type="component" value="Unplaced"/>
</dbReference>
<evidence type="ECO:0000313" key="6">
    <source>
        <dbReference type="Ensembl" id="ENSOSIP00000023766.1"/>
    </source>
</evidence>
<dbReference type="SMART" id="SM00184">
    <property type="entry name" value="RING"/>
    <property type="match status" value="1"/>
</dbReference>
<dbReference type="Ensembl" id="ENSOSIT00000025103.1">
    <property type="protein sequence ID" value="ENSOSIP00000023766.1"/>
    <property type="gene ID" value="ENSOSIG00000012504.1"/>
</dbReference>